<keyword evidence="6 8" id="KW-0472">Membrane</keyword>
<dbReference type="EMBL" id="CZPT02000739">
    <property type="protein sequence ID" value="SCU67384.1"/>
    <property type="molecule type" value="Genomic_DNA"/>
</dbReference>
<dbReference type="InterPro" id="IPR008568">
    <property type="entry name" value="EMC3"/>
</dbReference>
<protein>
    <recommendedName>
        <fullName evidence="3 7">ER membrane protein complex subunit 3</fullName>
    </recommendedName>
</protein>
<feature type="transmembrane region" description="Helical" evidence="8">
    <location>
        <begin position="14"/>
        <end position="33"/>
    </location>
</feature>
<feature type="transmembrane region" description="Helical" evidence="8">
    <location>
        <begin position="160"/>
        <end position="182"/>
    </location>
</feature>
<dbReference type="PANTHER" id="PTHR13116:SF5">
    <property type="entry name" value="ER MEMBRANE PROTEIN COMPLEX SUBUNIT 3"/>
    <property type="match status" value="1"/>
</dbReference>
<dbReference type="Proteomes" id="UP000195570">
    <property type="component" value="Unassembled WGS sequence"/>
</dbReference>
<reference evidence="9" key="1">
    <citation type="submission" date="2016-09" db="EMBL/GenBank/DDBJ databases">
        <authorList>
            <person name="Hebert L."/>
            <person name="Moumen B."/>
        </authorList>
    </citation>
    <scope>NUCLEOTIDE SEQUENCE [LARGE SCALE GENOMIC DNA]</scope>
    <source>
        <strain evidence="9">OVI</strain>
    </source>
</reference>
<keyword evidence="5 8" id="KW-1133">Transmembrane helix</keyword>
<feature type="transmembrane region" description="Helical" evidence="8">
    <location>
        <begin position="122"/>
        <end position="140"/>
    </location>
</feature>
<dbReference type="PIRSF" id="PIRSF010045">
    <property type="entry name" value="DUF850_TM_euk"/>
    <property type="match status" value="1"/>
</dbReference>
<dbReference type="InterPro" id="IPR002809">
    <property type="entry name" value="EMC3/TMCO1"/>
</dbReference>
<comment type="similarity">
    <text evidence="2 7">Belongs to the EMC3 family.</text>
</comment>
<evidence type="ECO:0000256" key="2">
    <source>
        <dbReference type="ARBA" id="ARBA00005376"/>
    </source>
</evidence>
<keyword evidence="4 8" id="KW-0812">Transmembrane</keyword>
<comment type="caution">
    <text evidence="9">The sequence shown here is derived from an EMBL/GenBank/DDBJ whole genome shotgun (WGS) entry which is preliminary data.</text>
</comment>
<evidence type="ECO:0000256" key="1">
    <source>
        <dbReference type="ARBA" id="ARBA00004141"/>
    </source>
</evidence>
<dbReference type="SMART" id="SM01415">
    <property type="entry name" value="DUF106"/>
    <property type="match status" value="1"/>
</dbReference>
<dbReference type="GO" id="GO:0034975">
    <property type="term" value="P:protein folding in endoplasmic reticulum"/>
    <property type="evidence" value="ECO:0007669"/>
    <property type="project" value="TreeGrafter"/>
</dbReference>
<comment type="subcellular location">
    <subcellularLocation>
        <location evidence="1">Membrane</location>
        <topology evidence="1">Multi-pass membrane protein</topology>
    </subcellularLocation>
</comment>
<dbReference type="GeneID" id="92381304"/>
<evidence type="ECO:0000256" key="4">
    <source>
        <dbReference type="ARBA" id="ARBA00022692"/>
    </source>
</evidence>
<name>A0A1G4I639_TRYEQ</name>
<evidence type="ECO:0000256" key="3">
    <source>
        <dbReference type="ARBA" id="ARBA00020822"/>
    </source>
</evidence>
<accession>A0A1G4I639</accession>
<evidence type="ECO:0000256" key="5">
    <source>
        <dbReference type="ARBA" id="ARBA00022989"/>
    </source>
</evidence>
<sequence length="242" mass="27159">MTQNILLDPSIRDWVLFPLIALVIFVGILKHYASILMKTSASPKMETMCCANTVNCARHLLSEGRKLPSEAFQQRVKALREGPLKKKIEVNPMEIMNDPTVLGDMMKGNVLSMLPSMGMMMLVSYFFSGFVVAKFPFVLASRFRGMMQRGVEIDDLDCNYVTSLSMYFLIMFGSNSVLQLLLGEGGIPDENAMMMNSMSGGGPQQPVDYNKVFKSLSDELEYAQDKHRWVYGDAPRLLLEGK</sequence>
<dbReference type="PANTHER" id="PTHR13116">
    <property type="entry name" value="ER MEMBRANE PROTEIN COMPLEX SUBUNIT 3"/>
    <property type="match status" value="1"/>
</dbReference>
<evidence type="ECO:0000256" key="8">
    <source>
        <dbReference type="SAM" id="Phobius"/>
    </source>
</evidence>
<proteinExistence type="inferred from homology"/>
<dbReference type="GO" id="GO:0072546">
    <property type="term" value="C:EMC complex"/>
    <property type="evidence" value="ECO:0007669"/>
    <property type="project" value="TreeGrafter"/>
</dbReference>
<evidence type="ECO:0000256" key="7">
    <source>
        <dbReference type="PIRNR" id="PIRNR010045"/>
    </source>
</evidence>
<evidence type="ECO:0000313" key="10">
    <source>
        <dbReference type="Proteomes" id="UP000195570"/>
    </source>
</evidence>
<keyword evidence="10" id="KW-1185">Reference proteome</keyword>
<dbReference type="VEuPathDB" id="TriTrypDB:TEOVI_000737000"/>
<gene>
    <name evidence="9" type="ORF">TEOVI_000737000</name>
</gene>
<evidence type="ECO:0000256" key="6">
    <source>
        <dbReference type="ARBA" id="ARBA00023136"/>
    </source>
</evidence>
<organism evidence="9 10">
    <name type="scientific">Trypanosoma equiperdum</name>
    <dbReference type="NCBI Taxonomy" id="5694"/>
    <lineage>
        <taxon>Eukaryota</taxon>
        <taxon>Discoba</taxon>
        <taxon>Euglenozoa</taxon>
        <taxon>Kinetoplastea</taxon>
        <taxon>Metakinetoplastina</taxon>
        <taxon>Trypanosomatida</taxon>
        <taxon>Trypanosomatidae</taxon>
        <taxon>Trypanosoma</taxon>
    </lineage>
</organism>
<dbReference type="Pfam" id="PF01956">
    <property type="entry name" value="EMC3_TMCO1"/>
    <property type="match status" value="1"/>
</dbReference>
<evidence type="ECO:0000313" key="9">
    <source>
        <dbReference type="EMBL" id="SCU67384.1"/>
    </source>
</evidence>
<dbReference type="RefSeq" id="XP_067078707.1">
    <property type="nucleotide sequence ID" value="XM_067222606.1"/>
</dbReference>
<dbReference type="AlphaFoldDB" id="A0A1G4I639"/>